<reference evidence="1" key="2">
    <citation type="submission" date="2015-03" db="EMBL/GenBank/DDBJ databases">
        <authorList>
            <person name="Chow C.-E.T."/>
            <person name="Winget D.M."/>
            <person name="White R.A.III."/>
            <person name="Hallam S.J."/>
            <person name="Suttle C.A."/>
        </authorList>
    </citation>
    <scope>NUCLEOTIDE SEQUENCE</scope>
    <source>
        <strain evidence="1">Anoxic2_1</strain>
    </source>
</reference>
<organism evidence="1">
    <name type="scientific">uncultured marine virus</name>
    <dbReference type="NCBI Taxonomy" id="186617"/>
    <lineage>
        <taxon>Viruses</taxon>
        <taxon>environmental samples</taxon>
    </lineage>
</organism>
<sequence>MSGWKTYAGAALVAVSAGLEAFGKPEWAQIVATLGASLGFIGVRHAIKKQDG</sequence>
<evidence type="ECO:0000313" key="1">
    <source>
        <dbReference type="EMBL" id="AKH46601.1"/>
    </source>
</evidence>
<reference evidence="1" key="1">
    <citation type="journal article" date="2015" name="Front. Microbiol.">
        <title>Combining genomic sequencing methods to explore viral diversity and reveal potential virus-host interactions.</title>
        <authorList>
            <person name="Chow C.E."/>
            <person name="Winget D.M."/>
            <person name="White R.A.III."/>
            <person name="Hallam S.J."/>
            <person name="Suttle C.A."/>
        </authorList>
    </citation>
    <scope>NUCLEOTIDE SEQUENCE</scope>
    <source>
        <strain evidence="1">Anoxic2_1</strain>
    </source>
</reference>
<protein>
    <submittedName>
        <fullName evidence="1">Uncharacterized protein</fullName>
    </submittedName>
</protein>
<accession>A0A0F7L6E5</accession>
<proteinExistence type="predicted"/>
<dbReference type="EMBL" id="KR029585">
    <property type="protein sequence ID" value="AKH46601.1"/>
    <property type="molecule type" value="Genomic_DNA"/>
</dbReference>
<name>A0A0F7L6E5_9VIRU</name>